<protein>
    <recommendedName>
        <fullName evidence="9">UPAR/Ly6 domain-containing protein</fullName>
    </recommendedName>
</protein>
<dbReference type="PANTHER" id="PTHR16982">
    <property type="entry name" value="LYMPHOCYTE ANTIGEN 6D"/>
    <property type="match status" value="1"/>
</dbReference>
<dbReference type="AlphaFoldDB" id="A0A6B0RWQ9"/>
<dbReference type="FunFam" id="2.10.60.10:FF:000003">
    <property type="entry name" value="lymphocyte antigen 6E isoform X1"/>
    <property type="match status" value="1"/>
</dbReference>
<accession>A0A6B0RWQ9</accession>
<proteinExistence type="predicted"/>
<dbReference type="SMART" id="SM00134">
    <property type="entry name" value="LU"/>
    <property type="match status" value="2"/>
</dbReference>
<dbReference type="FunFam" id="2.10.60.10:FF:000030">
    <property type="entry name" value="Lymphocyte antigen 6 complex, locus G6G"/>
    <property type="match status" value="1"/>
</dbReference>
<dbReference type="InterPro" id="IPR045860">
    <property type="entry name" value="Snake_toxin-like_sf"/>
</dbReference>
<keyword evidence="4 8" id="KW-0732">Signal</keyword>
<dbReference type="InterPro" id="IPR018363">
    <property type="entry name" value="CD59_antigen_CS"/>
</dbReference>
<keyword evidence="3" id="KW-0336">GPI-anchor</keyword>
<comment type="caution">
    <text evidence="10">The sequence shown here is derived from an EMBL/GenBank/DDBJ whole genome shotgun (WGS) entry which is preliminary data.</text>
</comment>
<evidence type="ECO:0000259" key="9">
    <source>
        <dbReference type="SMART" id="SM00134"/>
    </source>
</evidence>
<keyword evidence="5" id="KW-0472">Membrane</keyword>
<dbReference type="PROSITE" id="PS00983">
    <property type="entry name" value="LY6_UPAR"/>
    <property type="match status" value="1"/>
</dbReference>
<feature type="domain" description="UPAR/Ly6" evidence="9">
    <location>
        <begin position="110"/>
        <end position="198"/>
    </location>
</feature>
<evidence type="ECO:0000256" key="2">
    <source>
        <dbReference type="ARBA" id="ARBA00022475"/>
    </source>
</evidence>
<dbReference type="SUPFAM" id="SSF57302">
    <property type="entry name" value="Snake toxin-like"/>
    <property type="match status" value="2"/>
</dbReference>
<comment type="subcellular location">
    <subcellularLocation>
        <location evidence="1">Cell membrane</location>
        <topology evidence="1">Lipid-anchor</topology>
        <topology evidence="1">GPI-anchor</topology>
    </subcellularLocation>
</comment>
<dbReference type="Gene3D" id="2.10.60.10">
    <property type="entry name" value="CD59"/>
    <property type="match status" value="2"/>
</dbReference>
<evidence type="ECO:0000256" key="1">
    <source>
        <dbReference type="ARBA" id="ARBA00004609"/>
    </source>
</evidence>
<dbReference type="InterPro" id="IPR016054">
    <property type="entry name" value="LY6_UPA_recep-like"/>
</dbReference>
<reference evidence="10" key="1">
    <citation type="submission" date="2019-10" db="EMBL/GenBank/DDBJ databases">
        <title>The sequence and de novo assembly of the wild yak genome.</title>
        <authorList>
            <person name="Liu Y."/>
        </authorList>
    </citation>
    <scope>NUCLEOTIDE SEQUENCE [LARGE SCALE GENOMIC DNA]</scope>
    <source>
        <strain evidence="10">WY2019</strain>
    </source>
</reference>
<evidence type="ECO:0000313" key="10">
    <source>
        <dbReference type="EMBL" id="MXQ93621.1"/>
    </source>
</evidence>
<evidence type="ECO:0000256" key="6">
    <source>
        <dbReference type="ARBA" id="ARBA00023180"/>
    </source>
</evidence>
<feature type="chain" id="PRO_5025412096" description="UPAR/Ly6 domain-containing protein" evidence="8">
    <location>
        <begin position="21"/>
        <end position="217"/>
    </location>
</feature>
<keyword evidence="11" id="KW-1185">Reference proteome</keyword>
<dbReference type="InterPro" id="IPR042339">
    <property type="entry name" value="Ly6D"/>
</dbReference>
<evidence type="ECO:0000256" key="7">
    <source>
        <dbReference type="ARBA" id="ARBA00023288"/>
    </source>
</evidence>
<evidence type="ECO:0000256" key="5">
    <source>
        <dbReference type="ARBA" id="ARBA00023136"/>
    </source>
</evidence>
<keyword evidence="6" id="KW-0325">Glycoprotein</keyword>
<dbReference type="CDD" id="cd23542">
    <property type="entry name" value="TFP_LU_ECD_Ly6D"/>
    <property type="match status" value="1"/>
</dbReference>
<evidence type="ECO:0000313" key="11">
    <source>
        <dbReference type="Proteomes" id="UP000322234"/>
    </source>
</evidence>
<dbReference type="EMBL" id="VBQZ03000096">
    <property type="protein sequence ID" value="MXQ93621.1"/>
    <property type="molecule type" value="Genomic_DNA"/>
</dbReference>
<organism evidence="10 11">
    <name type="scientific">Bos mutus</name>
    <name type="common">wild yak</name>
    <dbReference type="NCBI Taxonomy" id="72004"/>
    <lineage>
        <taxon>Eukaryota</taxon>
        <taxon>Metazoa</taxon>
        <taxon>Chordata</taxon>
        <taxon>Craniata</taxon>
        <taxon>Vertebrata</taxon>
        <taxon>Euteleostomi</taxon>
        <taxon>Mammalia</taxon>
        <taxon>Eutheria</taxon>
        <taxon>Laurasiatheria</taxon>
        <taxon>Artiodactyla</taxon>
        <taxon>Ruminantia</taxon>
        <taxon>Pecora</taxon>
        <taxon>Bovidae</taxon>
        <taxon>Bovinae</taxon>
        <taxon>Bos</taxon>
    </lineage>
</organism>
<feature type="domain" description="UPAR/Ly6" evidence="9">
    <location>
        <begin position="14"/>
        <end position="90"/>
    </location>
</feature>
<evidence type="ECO:0000256" key="3">
    <source>
        <dbReference type="ARBA" id="ARBA00022622"/>
    </source>
</evidence>
<feature type="signal peptide" evidence="8">
    <location>
        <begin position="1"/>
        <end position="20"/>
    </location>
</feature>
<dbReference type="GO" id="GO:0005886">
    <property type="term" value="C:plasma membrane"/>
    <property type="evidence" value="ECO:0007669"/>
    <property type="project" value="UniProtKB-SubCell"/>
</dbReference>
<evidence type="ECO:0000256" key="4">
    <source>
        <dbReference type="ARBA" id="ARBA00022729"/>
    </source>
</evidence>
<dbReference type="GO" id="GO:0098552">
    <property type="term" value="C:side of membrane"/>
    <property type="evidence" value="ECO:0007669"/>
    <property type="project" value="UniProtKB-KW"/>
</dbReference>
<dbReference type="PANTHER" id="PTHR16982:SF2">
    <property type="entry name" value="LYMPHOCYTE ANTIGEN 6D"/>
    <property type="match status" value="1"/>
</dbReference>
<evidence type="ECO:0000256" key="8">
    <source>
        <dbReference type="SAM" id="SignalP"/>
    </source>
</evidence>
<keyword evidence="7" id="KW-0449">Lipoprotein</keyword>
<dbReference type="Pfam" id="PF00087">
    <property type="entry name" value="Toxin_TOLIP"/>
    <property type="match status" value="2"/>
</dbReference>
<keyword evidence="2" id="KW-1003">Cell membrane</keyword>
<dbReference type="GO" id="GO:0030098">
    <property type="term" value="P:lymphocyte differentiation"/>
    <property type="evidence" value="ECO:0007669"/>
    <property type="project" value="InterPro"/>
</dbReference>
<dbReference type="GO" id="GO:0009986">
    <property type="term" value="C:cell surface"/>
    <property type="evidence" value="ECO:0007669"/>
    <property type="project" value="InterPro"/>
</dbReference>
<name>A0A6B0RWQ9_9CETA</name>
<gene>
    <name evidence="10" type="ORF">E5288_WYG022356</name>
</gene>
<dbReference type="Proteomes" id="UP000322234">
    <property type="component" value="Unassembled WGS sequence"/>
</dbReference>
<sequence length="217" mass="22827">MRPLLVLLLLATLCTDLARALQCEPLVECAPPDKYCVITRAASPSGVLVMKSCAPTCPNSTVTSDGLALSVSCCRDSQLRPKAGKGFPYGYSLDFPSSRAGKKGPAAQALRCHVCTSSSNCKKPQVCSASSSFCKTVIRVEPLSGNLVEKNCSVWCTPMNNQQGQVSKGQETTLCCNSDLCNEALQSWQSAAPARTSAHLGLALACGLLALLWAPGL</sequence>
<dbReference type="InterPro" id="IPR035076">
    <property type="entry name" value="Toxin/TOLIP"/>
</dbReference>